<dbReference type="AlphaFoldDB" id="A0A7W9YNB8"/>
<protein>
    <submittedName>
        <fullName evidence="1">Uncharacterized protein</fullName>
    </submittedName>
</protein>
<organism evidence="1 2">
    <name type="scientific">Nocardiopsis mwathae</name>
    <dbReference type="NCBI Taxonomy" id="1472723"/>
    <lineage>
        <taxon>Bacteria</taxon>
        <taxon>Bacillati</taxon>
        <taxon>Actinomycetota</taxon>
        <taxon>Actinomycetes</taxon>
        <taxon>Streptosporangiales</taxon>
        <taxon>Nocardiopsidaceae</taxon>
        <taxon>Nocardiopsis</taxon>
    </lineage>
</organism>
<dbReference type="EMBL" id="JACHDS010000001">
    <property type="protein sequence ID" value="MBB6174691.1"/>
    <property type="molecule type" value="Genomic_DNA"/>
</dbReference>
<accession>A0A7W9YNB8</accession>
<sequence>MGLMVTYVHMWPFCVQCGEGSLRSALIEELRGRIGVGASSLVLTVVGEPEDISEQDRAHAHVV</sequence>
<evidence type="ECO:0000313" key="2">
    <source>
        <dbReference type="Proteomes" id="UP000546642"/>
    </source>
</evidence>
<keyword evidence="2" id="KW-1185">Reference proteome</keyword>
<reference evidence="1 2" key="1">
    <citation type="submission" date="2020-08" db="EMBL/GenBank/DDBJ databases">
        <title>Sequencing the genomes of 1000 actinobacteria strains.</title>
        <authorList>
            <person name="Klenk H.-P."/>
        </authorList>
    </citation>
    <scope>NUCLEOTIDE SEQUENCE [LARGE SCALE GENOMIC DNA]</scope>
    <source>
        <strain evidence="1 2">DSM 46659</strain>
    </source>
</reference>
<comment type="caution">
    <text evidence="1">The sequence shown here is derived from an EMBL/GenBank/DDBJ whole genome shotgun (WGS) entry which is preliminary data.</text>
</comment>
<evidence type="ECO:0000313" key="1">
    <source>
        <dbReference type="EMBL" id="MBB6174691.1"/>
    </source>
</evidence>
<name>A0A7W9YNB8_9ACTN</name>
<proteinExistence type="predicted"/>
<gene>
    <name evidence="1" type="ORF">HNR23_004751</name>
</gene>
<dbReference type="Proteomes" id="UP000546642">
    <property type="component" value="Unassembled WGS sequence"/>
</dbReference>